<keyword evidence="6" id="KW-0677">Repeat</keyword>
<comment type="subcellular location">
    <subcellularLocation>
        <location evidence="2">Cytoplasm</location>
        <location evidence="2">Cytoskeleton</location>
    </subcellularLocation>
    <subcellularLocation>
        <location evidence="1">Nucleus</location>
    </subcellularLocation>
</comment>
<evidence type="ECO:0000256" key="10">
    <source>
        <dbReference type="PROSITE-ProRule" id="PRU00221"/>
    </source>
</evidence>
<dbReference type="Gene3D" id="2.130.10.10">
    <property type="entry name" value="YVTN repeat-like/Quinoprotein amine dehydrogenase"/>
    <property type="match status" value="2"/>
</dbReference>
<proteinExistence type="inferred from homology"/>
<feature type="compositionally biased region" description="Basic and acidic residues" evidence="11">
    <location>
        <begin position="274"/>
        <end position="285"/>
    </location>
</feature>
<dbReference type="InterPro" id="IPR001680">
    <property type="entry name" value="WD40_rpt"/>
</dbReference>
<dbReference type="GO" id="GO:0005885">
    <property type="term" value="C:Arp2/3 protein complex"/>
    <property type="evidence" value="ECO:0007669"/>
    <property type="project" value="InterPro"/>
</dbReference>
<evidence type="ECO:0000256" key="3">
    <source>
        <dbReference type="ARBA" id="ARBA00006260"/>
    </source>
</evidence>
<evidence type="ECO:0000256" key="11">
    <source>
        <dbReference type="SAM" id="MobiDB-lite"/>
    </source>
</evidence>
<dbReference type="PROSITE" id="PS50082">
    <property type="entry name" value="WD_REPEATS_2"/>
    <property type="match status" value="1"/>
</dbReference>
<comment type="caution">
    <text evidence="12">The sequence shown here is derived from an EMBL/GenBank/DDBJ whole genome shotgun (WGS) entry which is preliminary data.</text>
</comment>
<keyword evidence="8" id="KW-0206">Cytoskeleton</keyword>
<dbReference type="GO" id="GO:0034314">
    <property type="term" value="P:Arp2/3 complex-mediated actin nucleation"/>
    <property type="evidence" value="ECO:0007669"/>
    <property type="project" value="InterPro"/>
</dbReference>
<keyword evidence="13" id="KW-1185">Reference proteome</keyword>
<dbReference type="InterPro" id="IPR036322">
    <property type="entry name" value="WD40_repeat_dom_sf"/>
</dbReference>
<dbReference type="GO" id="GO:0051015">
    <property type="term" value="F:actin filament binding"/>
    <property type="evidence" value="ECO:0007669"/>
    <property type="project" value="TreeGrafter"/>
</dbReference>
<evidence type="ECO:0000256" key="7">
    <source>
        <dbReference type="ARBA" id="ARBA00023203"/>
    </source>
</evidence>
<evidence type="ECO:0000256" key="2">
    <source>
        <dbReference type="ARBA" id="ARBA00004245"/>
    </source>
</evidence>
<evidence type="ECO:0000313" key="12">
    <source>
        <dbReference type="EMBL" id="CAD7674582.1"/>
    </source>
</evidence>
<feature type="repeat" description="WD" evidence="10">
    <location>
        <begin position="48"/>
        <end position="80"/>
    </location>
</feature>
<dbReference type="Pfam" id="PF00400">
    <property type="entry name" value="WD40"/>
    <property type="match status" value="1"/>
</dbReference>
<keyword evidence="9" id="KW-0539">Nucleus</keyword>
<dbReference type="Proteomes" id="UP000645828">
    <property type="component" value="Unassembled WGS sequence"/>
</dbReference>
<evidence type="ECO:0000313" key="13">
    <source>
        <dbReference type="Proteomes" id="UP000645828"/>
    </source>
</evidence>
<name>A0A811YJH4_NYCPR</name>
<evidence type="ECO:0000256" key="5">
    <source>
        <dbReference type="ARBA" id="ARBA00022574"/>
    </source>
</evidence>
<gene>
    <name evidence="12" type="ORF">NYPRO_LOCUS7377</name>
</gene>
<protein>
    <submittedName>
        <fullName evidence="12">(raccoon dog) hypothetical protein</fullName>
    </submittedName>
</protein>
<evidence type="ECO:0000256" key="6">
    <source>
        <dbReference type="ARBA" id="ARBA00022737"/>
    </source>
</evidence>
<accession>A0A811YJH4</accession>
<dbReference type="InterPro" id="IPR017383">
    <property type="entry name" value="ARPC1"/>
</dbReference>
<keyword evidence="5 10" id="KW-0853">WD repeat</keyword>
<keyword evidence="7" id="KW-0009">Actin-binding</keyword>
<dbReference type="PANTHER" id="PTHR10709:SF11">
    <property type="entry name" value="ACTIN-RELATED PROTEIN 2_3 COMPLEX SUBUNIT 1A"/>
    <property type="match status" value="1"/>
</dbReference>
<dbReference type="InterPro" id="IPR015943">
    <property type="entry name" value="WD40/YVTN_repeat-like_dom_sf"/>
</dbReference>
<dbReference type="AlphaFoldDB" id="A0A811YJH4"/>
<dbReference type="SMART" id="SM00320">
    <property type="entry name" value="WD40"/>
    <property type="match status" value="4"/>
</dbReference>
<dbReference type="GO" id="GO:0005634">
    <property type="term" value="C:nucleus"/>
    <property type="evidence" value="ECO:0007669"/>
    <property type="project" value="UniProtKB-SubCell"/>
</dbReference>
<dbReference type="PROSITE" id="PS50294">
    <property type="entry name" value="WD_REPEATS_REGION"/>
    <property type="match status" value="1"/>
</dbReference>
<feature type="region of interest" description="Disordered" evidence="11">
    <location>
        <begin position="270"/>
        <end position="290"/>
    </location>
</feature>
<keyword evidence="4" id="KW-0963">Cytoplasm</keyword>
<dbReference type="SUPFAM" id="SSF50978">
    <property type="entry name" value="WD40 repeat-like"/>
    <property type="match status" value="1"/>
</dbReference>
<comment type="similarity">
    <text evidence="3">Belongs to the WD repeat ARPC1 family.</text>
</comment>
<evidence type="ECO:0000256" key="4">
    <source>
        <dbReference type="ARBA" id="ARBA00022490"/>
    </source>
</evidence>
<evidence type="ECO:0000256" key="8">
    <source>
        <dbReference type="ARBA" id="ARBA00023212"/>
    </source>
</evidence>
<evidence type="ECO:0000256" key="9">
    <source>
        <dbReference type="ARBA" id="ARBA00023242"/>
    </source>
</evidence>
<evidence type="ECO:0000256" key="1">
    <source>
        <dbReference type="ARBA" id="ARBA00004123"/>
    </source>
</evidence>
<organism evidence="12 13">
    <name type="scientific">Nyctereutes procyonoides</name>
    <name type="common">Raccoon dog</name>
    <name type="synonym">Canis procyonoides</name>
    <dbReference type="NCBI Taxonomy" id="34880"/>
    <lineage>
        <taxon>Eukaryota</taxon>
        <taxon>Metazoa</taxon>
        <taxon>Chordata</taxon>
        <taxon>Craniata</taxon>
        <taxon>Vertebrata</taxon>
        <taxon>Euteleostomi</taxon>
        <taxon>Mammalia</taxon>
        <taxon>Eutheria</taxon>
        <taxon>Laurasiatheria</taxon>
        <taxon>Carnivora</taxon>
        <taxon>Caniformia</taxon>
        <taxon>Canidae</taxon>
        <taxon>Nyctereutes</taxon>
    </lineage>
</organism>
<dbReference type="EMBL" id="CAJHUB010000673">
    <property type="protein sequence ID" value="CAD7674582.1"/>
    <property type="molecule type" value="Genomic_DNA"/>
</dbReference>
<dbReference type="PANTHER" id="PTHR10709">
    <property type="entry name" value="ACTIN-RELATED PROTEIN 2/3 COMPLEX SUBUNIT 1"/>
    <property type="match status" value="1"/>
</dbReference>
<reference evidence="12" key="1">
    <citation type="submission" date="2020-12" db="EMBL/GenBank/DDBJ databases">
        <authorList>
            <consortium name="Molecular Ecology Group"/>
        </authorList>
    </citation>
    <scope>NUCLEOTIDE SEQUENCE</scope>
    <source>
        <strain evidence="12">TBG_1078</strain>
    </source>
</reference>
<sequence>MSPHQFLLEPITCHAWNGERTQIALSPNNHEVHIYKKNGSQWVKAHELKEHNRHITGIDWAPQGDHIVTCGADHNAYVWSQKDGVWKPTLVILRINCPATFVKWSPLENKFASENDWWVSKHIKKPNRGIPGWLNRCLWPGAGSWEKERDVKTASMPWGSRMPFGQLMSEFGGSGPGGWVHGVDFSASGSRLAWVSPDSTVSVADASESVQVSTLKTEFLPLLSVSFVSENSIVAAGHDCCPMLFNYHDRGCLTFVSKLDIPKQSVQRNVSAMERSRNMDQRASTEGRNTASEMLHQKGITQVSIYEVDKQDCRKFCTTGIDGAMTIWDFKTLESSIQGLRLM</sequence>